<reference evidence="3" key="1">
    <citation type="submission" date="2022-07" db="EMBL/GenBank/DDBJ databases">
        <authorList>
            <person name="Macas J."/>
            <person name="Novak P."/>
            <person name="Neumann P."/>
        </authorList>
    </citation>
    <scope>NUCLEOTIDE SEQUENCE</scope>
</reference>
<evidence type="ECO:0000313" key="3">
    <source>
        <dbReference type="EMBL" id="CAH9088569.1"/>
    </source>
</evidence>
<dbReference type="AlphaFoldDB" id="A0A9P1E926"/>
<dbReference type="GO" id="GO:0003723">
    <property type="term" value="F:RNA binding"/>
    <property type="evidence" value="ECO:0007669"/>
    <property type="project" value="InterPro"/>
</dbReference>
<accession>A0A9P1E926</accession>
<feature type="repeat" description="PPR" evidence="2">
    <location>
        <begin position="116"/>
        <end position="150"/>
    </location>
</feature>
<dbReference type="PANTHER" id="PTHR47926:SF492">
    <property type="entry name" value="DYW DOMAIN-CONTAINING PROTEIN"/>
    <property type="match status" value="1"/>
</dbReference>
<dbReference type="InterPro" id="IPR011990">
    <property type="entry name" value="TPR-like_helical_dom_sf"/>
</dbReference>
<dbReference type="InterPro" id="IPR002885">
    <property type="entry name" value="PPR_rpt"/>
</dbReference>
<evidence type="ECO:0000256" key="1">
    <source>
        <dbReference type="ARBA" id="ARBA00022737"/>
    </source>
</evidence>
<dbReference type="Pfam" id="PF13041">
    <property type="entry name" value="PPR_2"/>
    <property type="match status" value="3"/>
</dbReference>
<dbReference type="OrthoDB" id="185373at2759"/>
<dbReference type="Gene3D" id="1.25.40.10">
    <property type="entry name" value="Tetratricopeptide repeat domain"/>
    <property type="match status" value="3"/>
</dbReference>
<dbReference type="Pfam" id="PF20431">
    <property type="entry name" value="E_motif"/>
    <property type="match status" value="1"/>
</dbReference>
<gene>
    <name evidence="3" type="ORF">CEURO_LOCUS10556</name>
</gene>
<dbReference type="NCBIfam" id="TIGR00756">
    <property type="entry name" value="PPR"/>
    <property type="match status" value="7"/>
</dbReference>
<keyword evidence="1" id="KW-0677">Repeat</keyword>
<dbReference type="PANTHER" id="PTHR47926">
    <property type="entry name" value="PENTATRICOPEPTIDE REPEAT-CONTAINING PROTEIN"/>
    <property type="match status" value="1"/>
</dbReference>
<evidence type="ECO:0000313" key="4">
    <source>
        <dbReference type="Proteomes" id="UP001152484"/>
    </source>
</evidence>
<dbReference type="Proteomes" id="UP001152484">
    <property type="component" value="Unassembled WGS sequence"/>
</dbReference>
<name>A0A9P1E926_CUSEU</name>
<keyword evidence="4" id="KW-1185">Reference proteome</keyword>
<dbReference type="PROSITE" id="PS51375">
    <property type="entry name" value="PPR"/>
    <property type="match status" value="6"/>
</dbReference>
<evidence type="ECO:0000256" key="2">
    <source>
        <dbReference type="PROSITE-ProRule" id="PRU00708"/>
    </source>
</evidence>
<protein>
    <recommendedName>
        <fullName evidence="5">Pentatricopeptide repeat-containing protein</fullName>
    </recommendedName>
</protein>
<dbReference type="FunFam" id="1.25.40.10:FF:000329">
    <property type="entry name" value="Pentatricopeptide repeat-containing protein"/>
    <property type="match status" value="1"/>
</dbReference>
<feature type="repeat" description="PPR" evidence="2">
    <location>
        <begin position="384"/>
        <end position="414"/>
    </location>
</feature>
<dbReference type="FunFam" id="1.25.40.10:FF:000348">
    <property type="entry name" value="Pentatricopeptide repeat-containing protein chloroplastic"/>
    <property type="match status" value="1"/>
</dbReference>
<dbReference type="EMBL" id="CAMAPE010000019">
    <property type="protein sequence ID" value="CAH9088569.1"/>
    <property type="molecule type" value="Genomic_DNA"/>
</dbReference>
<feature type="repeat" description="PPR" evidence="2">
    <location>
        <begin position="217"/>
        <end position="247"/>
    </location>
</feature>
<dbReference type="InterPro" id="IPR046960">
    <property type="entry name" value="PPR_At4g14850-like_plant"/>
</dbReference>
<feature type="repeat" description="PPR" evidence="2">
    <location>
        <begin position="349"/>
        <end position="383"/>
    </location>
</feature>
<feature type="repeat" description="PPR" evidence="2">
    <location>
        <begin position="15"/>
        <end position="49"/>
    </location>
</feature>
<proteinExistence type="predicted"/>
<sequence>MKHASYLFEKIPEPNVAVWNTMIKSFSEAGSPRNAVSLYLEMLRNNVKPDNYTYPFLLKGFTRKIPMTLGKGLHSHVCKFGFNSNEFVNHSLIHIYFMWGNVHMARSLFDQGANTNVMIWNVMISGLNKYKMFKESRRLFYEMDEKGIMPTAVTLVSSLSAFSELNDLDSGKRVHQYVKDRKVESNLILDNALMNMYACCGETDSAIKIFLTMEQRDVISWTTIVTGFISSGDMNLARMYFDKMPERDSVSWTAMIDGYIKENRFKDVLVLLRGMQAENLKPDEFTMVSVITACSHLGALELGEWVRDHVDKNTIKFDLHIGNALIDMYFKCGDVEKGVDMFNNLSRRDKFTWTAMIVGLAVNGHGLEALDIFSQMLKSSEKPDDVTFVGVLSACAHTGMVEEGRKFFNKMKSLFGIEPNVTHYGCLVDLLGRAGQLTEALKVIKRMPLNPNPVVWGALLAACRVHKDAEMAEMAAGQLLEIGAEKGSVYVLLCDVYTACEKWESLHWLRRRMRDEGITKTPGCSSLVRG</sequence>
<dbReference type="GO" id="GO:0009451">
    <property type="term" value="P:RNA modification"/>
    <property type="evidence" value="ECO:0007669"/>
    <property type="project" value="InterPro"/>
</dbReference>
<comment type="caution">
    <text evidence="3">The sequence shown here is derived from an EMBL/GenBank/DDBJ whole genome shotgun (WGS) entry which is preliminary data.</text>
</comment>
<feature type="repeat" description="PPR" evidence="2">
    <location>
        <begin position="248"/>
        <end position="282"/>
    </location>
</feature>
<organism evidence="3 4">
    <name type="scientific">Cuscuta europaea</name>
    <name type="common">European dodder</name>
    <dbReference type="NCBI Taxonomy" id="41803"/>
    <lineage>
        <taxon>Eukaryota</taxon>
        <taxon>Viridiplantae</taxon>
        <taxon>Streptophyta</taxon>
        <taxon>Embryophyta</taxon>
        <taxon>Tracheophyta</taxon>
        <taxon>Spermatophyta</taxon>
        <taxon>Magnoliopsida</taxon>
        <taxon>eudicotyledons</taxon>
        <taxon>Gunneridae</taxon>
        <taxon>Pentapetalae</taxon>
        <taxon>asterids</taxon>
        <taxon>lamiids</taxon>
        <taxon>Solanales</taxon>
        <taxon>Convolvulaceae</taxon>
        <taxon>Cuscuteae</taxon>
        <taxon>Cuscuta</taxon>
        <taxon>Cuscuta subgen. Cuscuta</taxon>
    </lineage>
</organism>
<evidence type="ECO:0008006" key="5">
    <source>
        <dbReference type="Google" id="ProtNLM"/>
    </source>
</evidence>
<dbReference type="InterPro" id="IPR046848">
    <property type="entry name" value="E_motif"/>
</dbReference>
<dbReference type="Pfam" id="PF12854">
    <property type="entry name" value="PPR_1"/>
    <property type="match status" value="1"/>
</dbReference>
<dbReference type="Pfam" id="PF01535">
    <property type="entry name" value="PPR"/>
    <property type="match status" value="4"/>
</dbReference>